<proteinExistence type="inferred from homology"/>
<dbReference type="Pfam" id="PF03466">
    <property type="entry name" value="LysR_substrate"/>
    <property type="match status" value="1"/>
</dbReference>
<keyword evidence="4" id="KW-0805">Transcription regulation</keyword>
<keyword evidence="6" id="KW-0804">Transcription</keyword>
<accession>A0A926P123</accession>
<evidence type="ECO:0000256" key="5">
    <source>
        <dbReference type="ARBA" id="ARBA00023125"/>
    </source>
</evidence>
<evidence type="ECO:0000256" key="4">
    <source>
        <dbReference type="ARBA" id="ARBA00023015"/>
    </source>
</evidence>
<dbReference type="Gene3D" id="3.40.190.10">
    <property type="entry name" value="Periplasmic binding protein-like II"/>
    <property type="match status" value="2"/>
</dbReference>
<gene>
    <name evidence="8" type="ORF">HK439_01235</name>
</gene>
<dbReference type="EMBL" id="JABFCZ010000002">
    <property type="protein sequence ID" value="MBD1544871.1"/>
    <property type="molecule type" value="Genomic_DNA"/>
</dbReference>
<dbReference type="AlphaFoldDB" id="A0A926P123"/>
<comment type="caution">
    <text evidence="8">The sequence shown here is derived from an EMBL/GenBank/DDBJ whole genome shotgun (WGS) entry which is preliminary data.</text>
</comment>
<dbReference type="RefSeq" id="WP_190289552.1">
    <property type="nucleotide sequence ID" value="NZ_JABFCZ010000002.1"/>
</dbReference>
<dbReference type="InterPro" id="IPR005119">
    <property type="entry name" value="LysR_subst-bd"/>
</dbReference>
<comment type="similarity">
    <text evidence="1">Belongs to the LysR transcriptional regulatory family.</text>
</comment>
<dbReference type="SUPFAM" id="SSF46785">
    <property type="entry name" value="Winged helix' DNA-binding domain"/>
    <property type="match status" value="1"/>
</dbReference>
<dbReference type="InterPro" id="IPR050389">
    <property type="entry name" value="LysR-type_TF"/>
</dbReference>
<evidence type="ECO:0000256" key="6">
    <source>
        <dbReference type="ARBA" id="ARBA00023163"/>
    </source>
</evidence>
<keyword evidence="2" id="KW-0536">Nodulation</keyword>
<dbReference type="InterPro" id="IPR036390">
    <property type="entry name" value="WH_DNA-bd_sf"/>
</dbReference>
<dbReference type="Gene3D" id="1.10.10.10">
    <property type="entry name" value="Winged helix-like DNA-binding domain superfamily/Winged helix DNA-binding domain"/>
    <property type="match status" value="1"/>
</dbReference>
<feature type="domain" description="HTH lysR-type" evidence="7">
    <location>
        <begin position="9"/>
        <end position="66"/>
    </location>
</feature>
<evidence type="ECO:0000313" key="8">
    <source>
        <dbReference type="EMBL" id="MBD1544871.1"/>
    </source>
</evidence>
<dbReference type="SUPFAM" id="SSF53850">
    <property type="entry name" value="Periplasmic binding protein-like II"/>
    <property type="match status" value="1"/>
</dbReference>
<dbReference type="Pfam" id="PF00126">
    <property type="entry name" value="HTH_1"/>
    <property type="match status" value="1"/>
</dbReference>
<reference evidence="8" key="1">
    <citation type="submission" date="2020-05" db="EMBL/GenBank/DDBJ databases">
        <title>Identification of trans-AT polyketide cluster in two marine bacteria, producers of a novel glutaramide-containing polyketide sesbanimide D and analogs.</title>
        <authorList>
            <person name="Kacar D."/>
            <person name="Rodriguez P."/>
            <person name="Canedo L."/>
            <person name="Gonzalez E."/>
            <person name="Galan B."/>
            <person name="De La Calle F."/>
            <person name="Garcia J.L."/>
        </authorList>
    </citation>
    <scope>NUCLEOTIDE SEQUENCE</scope>
    <source>
        <strain evidence="8">PHM038</strain>
    </source>
</reference>
<name>A0A926P123_9HYPH</name>
<organism evidence="8 9">
    <name type="scientific">Roseibium aggregatum</name>
    <dbReference type="NCBI Taxonomy" id="187304"/>
    <lineage>
        <taxon>Bacteria</taxon>
        <taxon>Pseudomonadati</taxon>
        <taxon>Pseudomonadota</taxon>
        <taxon>Alphaproteobacteria</taxon>
        <taxon>Hyphomicrobiales</taxon>
        <taxon>Stappiaceae</taxon>
        <taxon>Roseibium</taxon>
    </lineage>
</organism>
<evidence type="ECO:0000256" key="2">
    <source>
        <dbReference type="ARBA" id="ARBA00022458"/>
    </source>
</evidence>
<protein>
    <submittedName>
        <fullName evidence="8">LysR family transcriptional regulator</fullName>
    </submittedName>
</protein>
<sequence length="307" mass="34752">MPREQHLKTDFHALRVLAAVYEHGSISDAADYLDMSQSTVSYTIERLRGVFGDPLFVKQGRRIRPTRRCDDVAGGVRELLQLYERMVVPTEFDPALSTDTFVLSCNYYERGILLAPLVQRLRQFAPNVRLTTISADGDGSRQLEQDLCDVVISPISDYGSGSYSEQLLAERYACFVSHDSPWCRTRMDLGSYVAARHIHVRPSINWRPKFHTALDRLGVSISPQVEVCSFGDIDKVIEGTDLVLTATEGFTRIYSTRIVCIRAPFDCSFSIHMGWTGRTHRSPAHIWFRSLLREIASDLPKPRPLAL</sequence>
<keyword evidence="5" id="KW-0238">DNA-binding</keyword>
<dbReference type="InterPro" id="IPR036388">
    <property type="entry name" value="WH-like_DNA-bd_sf"/>
</dbReference>
<dbReference type="PANTHER" id="PTHR30118:SF6">
    <property type="entry name" value="HTH-TYPE TRANSCRIPTIONAL REGULATOR LEUO"/>
    <property type="match status" value="1"/>
</dbReference>
<dbReference type="Proteomes" id="UP000598467">
    <property type="component" value="Unassembled WGS sequence"/>
</dbReference>
<evidence type="ECO:0000256" key="1">
    <source>
        <dbReference type="ARBA" id="ARBA00009437"/>
    </source>
</evidence>
<dbReference type="InterPro" id="IPR037402">
    <property type="entry name" value="YidZ_PBP2"/>
</dbReference>
<dbReference type="GO" id="GO:0003700">
    <property type="term" value="F:DNA-binding transcription factor activity"/>
    <property type="evidence" value="ECO:0007669"/>
    <property type="project" value="InterPro"/>
</dbReference>
<dbReference type="InterPro" id="IPR000847">
    <property type="entry name" value="LysR_HTH_N"/>
</dbReference>
<dbReference type="GO" id="GO:0003677">
    <property type="term" value="F:DNA binding"/>
    <property type="evidence" value="ECO:0007669"/>
    <property type="project" value="UniProtKB-KW"/>
</dbReference>
<evidence type="ECO:0000313" key="9">
    <source>
        <dbReference type="Proteomes" id="UP000598467"/>
    </source>
</evidence>
<evidence type="ECO:0000256" key="3">
    <source>
        <dbReference type="ARBA" id="ARBA00022491"/>
    </source>
</evidence>
<evidence type="ECO:0000259" key="7">
    <source>
        <dbReference type="PROSITE" id="PS50931"/>
    </source>
</evidence>
<dbReference type="PROSITE" id="PS50931">
    <property type="entry name" value="HTH_LYSR"/>
    <property type="match status" value="1"/>
</dbReference>
<dbReference type="PANTHER" id="PTHR30118">
    <property type="entry name" value="HTH-TYPE TRANSCRIPTIONAL REGULATOR LEUO-RELATED"/>
    <property type="match status" value="1"/>
</dbReference>
<dbReference type="CDD" id="cd08417">
    <property type="entry name" value="PBP2_Nitroaromatics_like"/>
    <property type="match status" value="1"/>
</dbReference>
<keyword evidence="3" id="KW-0678">Repressor</keyword>